<comment type="caution">
    <text evidence="2">The sequence shown here is derived from an EMBL/GenBank/DDBJ whole genome shotgun (WGS) entry which is preliminary data.</text>
</comment>
<dbReference type="AlphaFoldDB" id="A0AAV7UJZ4"/>
<dbReference type="Proteomes" id="UP001066276">
    <property type="component" value="Chromosome 3_1"/>
</dbReference>
<reference evidence="2" key="1">
    <citation type="journal article" date="2022" name="bioRxiv">
        <title>Sequencing and chromosome-scale assembly of the giantPleurodeles waltlgenome.</title>
        <authorList>
            <person name="Brown T."/>
            <person name="Elewa A."/>
            <person name="Iarovenko S."/>
            <person name="Subramanian E."/>
            <person name="Araus A.J."/>
            <person name="Petzold A."/>
            <person name="Susuki M."/>
            <person name="Suzuki K.-i.T."/>
            <person name="Hayashi T."/>
            <person name="Toyoda A."/>
            <person name="Oliveira C."/>
            <person name="Osipova E."/>
            <person name="Leigh N.D."/>
            <person name="Simon A."/>
            <person name="Yun M.H."/>
        </authorList>
    </citation>
    <scope>NUCLEOTIDE SEQUENCE</scope>
    <source>
        <strain evidence="2">20211129_DDA</strain>
        <tissue evidence="2">Liver</tissue>
    </source>
</reference>
<gene>
    <name evidence="2" type="ORF">NDU88_006066</name>
</gene>
<dbReference type="EMBL" id="JANPWB010000005">
    <property type="protein sequence ID" value="KAJ1189318.1"/>
    <property type="molecule type" value="Genomic_DNA"/>
</dbReference>
<evidence type="ECO:0000256" key="1">
    <source>
        <dbReference type="SAM" id="MobiDB-lite"/>
    </source>
</evidence>
<name>A0AAV7UJZ4_PLEWA</name>
<feature type="region of interest" description="Disordered" evidence="1">
    <location>
        <begin position="1"/>
        <end position="65"/>
    </location>
</feature>
<feature type="compositionally biased region" description="Basic and acidic residues" evidence="1">
    <location>
        <begin position="39"/>
        <end position="55"/>
    </location>
</feature>
<evidence type="ECO:0000313" key="2">
    <source>
        <dbReference type="EMBL" id="KAJ1189318.1"/>
    </source>
</evidence>
<proteinExistence type="predicted"/>
<protein>
    <submittedName>
        <fullName evidence="2">Uncharacterized protein</fullName>
    </submittedName>
</protein>
<evidence type="ECO:0000313" key="3">
    <source>
        <dbReference type="Proteomes" id="UP001066276"/>
    </source>
</evidence>
<keyword evidence="3" id="KW-1185">Reference proteome</keyword>
<sequence>MLAGLDGPCVPVRGGAETESEPASGLEDLARRLQRRRRTWETGESPRGRREETSEASRLGHNGLRWRAHPRTANIHGAWPNKGTNWRHLLTGVLAGSVSSPWLVVAARCRRGCRQEGPEQSCTGAPNIHRL</sequence>
<organism evidence="2 3">
    <name type="scientific">Pleurodeles waltl</name>
    <name type="common">Iberian ribbed newt</name>
    <dbReference type="NCBI Taxonomy" id="8319"/>
    <lineage>
        <taxon>Eukaryota</taxon>
        <taxon>Metazoa</taxon>
        <taxon>Chordata</taxon>
        <taxon>Craniata</taxon>
        <taxon>Vertebrata</taxon>
        <taxon>Euteleostomi</taxon>
        <taxon>Amphibia</taxon>
        <taxon>Batrachia</taxon>
        <taxon>Caudata</taxon>
        <taxon>Salamandroidea</taxon>
        <taxon>Salamandridae</taxon>
        <taxon>Pleurodelinae</taxon>
        <taxon>Pleurodeles</taxon>
    </lineage>
</organism>
<accession>A0AAV7UJZ4</accession>